<dbReference type="GO" id="GO:0005829">
    <property type="term" value="C:cytosol"/>
    <property type="evidence" value="ECO:0007669"/>
    <property type="project" value="TreeGrafter"/>
</dbReference>
<keyword evidence="6" id="KW-0498">Mitosis</keyword>
<keyword evidence="8" id="KW-0206">Cytoskeleton</keyword>
<dbReference type="GO" id="GO:0051225">
    <property type="term" value="P:spindle assembly"/>
    <property type="evidence" value="ECO:0007669"/>
    <property type="project" value="InterPro"/>
</dbReference>
<keyword evidence="4" id="KW-0132">Cell division</keyword>
<reference evidence="11" key="1">
    <citation type="submission" date="2023-03" db="EMBL/GenBank/DDBJ databases">
        <title>Massive genome expansion in bonnet fungi (Mycena s.s.) driven by repeated elements and novel gene families across ecological guilds.</title>
        <authorList>
            <consortium name="Lawrence Berkeley National Laboratory"/>
            <person name="Harder C.B."/>
            <person name="Miyauchi S."/>
            <person name="Viragh M."/>
            <person name="Kuo A."/>
            <person name="Thoen E."/>
            <person name="Andreopoulos B."/>
            <person name="Lu D."/>
            <person name="Skrede I."/>
            <person name="Drula E."/>
            <person name="Henrissat B."/>
            <person name="Morin E."/>
            <person name="Kohler A."/>
            <person name="Barry K."/>
            <person name="LaButti K."/>
            <person name="Morin E."/>
            <person name="Salamov A."/>
            <person name="Lipzen A."/>
            <person name="Mereny Z."/>
            <person name="Hegedus B."/>
            <person name="Baldrian P."/>
            <person name="Stursova M."/>
            <person name="Weitz H."/>
            <person name="Taylor A."/>
            <person name="Grigoriev I.V."/>
            <person name="Nagy L.G."/>
            <person name="Martin F."/>
            <person name="Kauserud H."/>
        </authorList>
    </citation>
    <scope>NUCLEOTIDE SEQUENCE</scope>
    <source>
        <strain evidence="11">CBHHK002</strain>
    </source>
</reference>
<evidence type="ECO:0000256" key="7">
    <source>
        <dbReference type="ARBA" id="ARBA00023054"/>
    </source>
</evidence>
<keyword evidence="3" id="KW-0963">Cytoplasm</keyword>
<dbReference type="Pfam" id="PF25762">
    <property type="entry name" value="HAUS1"/>
    <property type="match status" value="1"/>
</dbReference>
<keyword evidence="7" id="KW-0175">Coiled coil</keyword>
<evidence type="ECO:0000256" key="3">
    <source>
        <dbReference type="ARBA" id="ARBA00022490"/>
    </source>
</evidence>
<evidence type="ECO:0000256" key="4">
    <source>
        <dbReference type="ARBA" id="ARBA00022618"/>
    </source>
</evidence>
<evidence type="ECO:0000313" key="12">
    <source>
        <dbReference type="Proteomes" id="UP001218218"/>
    </source>
</evidence>
<proteinExistence type="inferred from homology"/>
<feature type="region of interest" description="Disordered" evidence="10">
    <location>
        <begin position="1"/>
        <end position="22"/>
    </location>
</feature>
<evidence type="ECO:0000256" key="1">
    <source>
        <dbReference type="ARBA" id="ARBA00004186"/>
    </source>
</evidence>
<evidence type="ECO:0000256" key="9">
    <source>
        <dbReference type="ARBA" id="ARBA00023306"/>
    </source>
</evidence>
<comment type="subcellular location">
    <subcellularLocation>
        <location evidence="1">Cytoplasm</location>
        <location evidence="1">Cytoskeleton</location>
        <location evidence="1">Spindle</location>
    </subcellularLocation>
</comment>
<dbReference type="PANTHER" id="PTHR31570:SF1">
    <property type="entry name" value="HAUS AUGMIN-LIKE COMPLEX SUBUNIT 1"/>
    <property type="match status" value="1"/>
</dbReference>
<evidence type="ECO:0000256" key="10">
    <source>
        <dbReference type="SAM" id="MobiDB-lite"/>
    </source>
</evidence>
<name>A0AAD7AMD8_9AGAR</name>
<dbReference type="InterPro" id="IPR026243">
    <property type="entry name" value="HAUS1"/>
</dbReference>
<evidence type="ECO:0000256" key="2">
    <source>
        <dbReference type="ARBA" id="ARBA00005479"/>
    </source>
</evidence>
<organism evidence="11 12">
    <name type="scientific">Mycena albidolilacea</name>
    <dbReference type="NCBI Taxonomy" id="1033008"/>
    <lineage>
        <taxon>Eukaryota</taxon>
        <taxon>Fungi</taxon>
        <taxon>Dikarya</taxon>
        <taxon>Basidiomycota</taxon>
        <taxon>Agaricomycotina</taxon>
        <taxon>Agaricomycetes</taxon>
        <taxon>Agaricomycetidae</taxon>
        <taxon>Agaricales</taxon>
        <taxon>Marasmiineae</taxon>
        <taxon>Mycenaceae</taxon>
        <taxon>Mycena</taxon>
    </lineage>
</organism>
<dbReference type="Proteomes" id="UP001218218">
    <property type="component" value="Unassembled WGS sequence"/>
</dbReference>
<dbReference type="GO" id="GO:0005874">
    <property type="term" value="C:microtubule"/>
    <property type="evidence" value="ECO:0007669"/>
    <property type="project" value="UniProtKB-KW"/>
</dbReference>
<dbReference type="GO" id="GO:0051301">
    <property type="term" value="P:cell division"/>
    <property type="evidence" value="ECO:0007669"/>
    <property type="project" value="UniProtKB-KW"/>
</dbReference>
<evidence type="ECO:0000256" key="8">
    <source>
        <dbReference type="ARBA" id="ARBA00023212"/>
    </source>
</evidence>
<comment type="caution">
    <text evidence="11">The sequence shown here is derived from an EMBL/GenBank/DDBJ whole genome shotgun (WGS) entry which is preliminary data.</text>
</comment>
<dbReference type="PANTHER" id="PTHR31570">
    <property type="entry name" value="HAUS AUGMIN-LIKE COMPLEX SUBUNIT 1"/>
    <property type="match status" value="1"/>
</dbReference>
<dbReference type="GO" id="GO:0070652">
    <property type="term" value="C:HAUS complex"/>
    <property type="evidence" value="ECO:0007669"/>
    <property type="project" value="InterPro"/>
</dbReference>
<sequence length="214" mass="23866">MADRSSRATFSEPGIDSLATGGLASSLTPEVQQRLNILTRVADILGIDDLTSSSYASAITRLSAREQDAQHSLNRLTLVERELQSHLATLAHEERLIESWTERLDTEHAQNESTSTIQSRRETMLKKAKEYRTLLDTIVIDAPTVIFADLTAQQTANEQKMQSIKTKRAQIKAFKGLPPNLALARQQLKAARASQMELIRIRERLLGEMAESVV</sequence>
<dbReference type="AlphaFoldDB" id="A0AAD7AMD8"/>
<comment type="similarity">
    <text evidence="2">Belongs to the HAUS1 family.</text>
</comment>
<dbReference type="EMBL" id="JARIHO010000004">
    <property type="protein sequence ID" value="KAJ7362971.1"/>
    <property type="molecule type" value="Genomic_DNA"/>
</dbReference>
<keyword evidence="12" id="KW-1185">Reference proteome</keyword>
<keyword evidence="5" id="KW-0493">Microtubule</keyword>
<evidence type="ECO:0000256" key="5">
    <source>
        <dbReference type="ARBA" id="ARBA00022701"/>
    </source>
</evidence>
<protein>
    <submittedName>
        <fullName evidence="11">Uncharacterized protein</fullName>
    </submittedName>
</protein>
<gene>
    <name evidence="11" type="ORF">DFH08DRAFT_841779</name>
</gene>
<evidence type="ECO:0000256" key="6">
    <source>
        <dbReference type="ARBA" id="ARBA00022776"/>
    </source>
</evidence>
<keyword evidence="9" id="KW-0131">Cell cycle</keyword>
<accession>A0AAD7AMD8</accession>
<evidence type="ECO:0000313" key="11">
    <source>
        <dbReference type="EMBL" id="KAJ7362971.1"/>
    </source>
</evidence>
<dbReference type="GO" id="GO:0005819">
    <property type="term" value="C:spindle"/>
    <property type="evidence" value="ECO:0007669"/>
    <property type="project" value="UniProtKB-SubCell"/>
</dbReference>